<protein>
    <submittedName>
        <fullName evidence="2">Uncharacterized protein</fullName>
    </submittedName>
</protein>
<keyword evidence="3" id="KW-1185">Reference proteome</keyword>
<name>A0A8S1KWC0_PARPR</name>
<organism evidence="2 3">
    <name type="scientific">Paramecium primaurelia</name>
    <dbReference type="NCBI Taxonomy" id="5886"/>
    <lineage>
        <taxon>Eukaryota</taxon>
        <taxon>Sar</taxon>
        <taxon>Alveolata</taxon>
        <taxon>Ciliophora</taxon>
        <taxon>Intramacronucleata</taxon>
        <taxon>Oligohymenophorea</taxon>
        <taxon>Peniculida</taxon>
        <taxon>Parameciidae</taxon>
        <taxon>Paramecium</taxon>
    </lineage>
</organism>
<keyword evidence="1" id="KW-0472">Membrane</keyword>
<accession>A0A8S1KWC0</accession>
<dbReference type="AlphaFoldDB" id="A0A8S1KWC0"/>
<proteinExistence type="predicted"/>
<feature type="transmembrane region" description="Helical" evidence="1">
    <location>
        <begin position="6"/>
        <end position="23"/>
    </location>
</feature>
<evidence type="ECO:0000313" key="3">
    <source>
        <dbReference type="Proteomes" id="UP000688137"/>
    </source>
</evidence>
<evidence type="ECO:0000313" key="2">
    <source>
        <dbReference type="EMBL" id="CAD8058185.1"/>
    </source>
</evidence>
<dbReference type="Proteomes" id="UP000688137">
    <property type="component" value="Unassembled WGS sequence"/>
</dbReference>
<gene>
    <name evidence="2" type="ORF">PPRIM_AZ9-3.1.T0270088</name>
</gene>
<reference evidence="2" key="1">
    <citation type="submission" date="2021-01" db="EMBL/GenBank/DDBJ databases">
        <authorList>
            <consortium name="Genoscope - CEA"/>
            <person name="William W."/>
        </authorList>
    </citation>
    <scope>NUCLEOTIDE SEQUENCE</scope>
</reference>
<evidence type="ECO:0000256" key="1">
    <source>
        <dbReference type="SAM" id="Phobius"/>
    </source>
</evidence>
<keyword evidence="1" id="KW-1133">Transmembrane helix</keyword>
<sequence>MKDFTKFVLCALGGTIVGLLYKLNKERINKNEIELEILRNQKSISVQQLKQSFSITDDNQLNLFVEGQIAQTSEILKSTNSKHAGVYIKRSNYELEIVENNGNKTQQRRQISKTINTTDSFILCSQQNSNEKLLIKNFSETKILPKVLKYQQTDQLLIPPEVRTIMREPETDEERAQFKEGKLKKLLTTISKIGVVIEEDILCEGTFICVYGNVIWDRVQNSFRITAPKFFGISKEQIIGYFEADQYYLKFIGILLAIGGTTFSIFALKHLYKTLFNNQNKQETKYQTKTIS</sequence>
<dbReference type="EMBL" id="CAJJDM010000026">
    <property type="protein sequence ID" value="CAD8058185.1"/>
    <property type="molecule type" value="Genomic_DNA"/>
</dbReference>
<feature type="transmembrane region" description="Helical" evidence="1">
    <location>
        <begin position="247"/>
        <end position="268"/>
    </location>
</feature>
<keyword evidence="1" id="KW-0812">Transmembrane</keyword>
<comment type="caution">
    <text evidence="2">The sequence shown here is derived from an EMBL/GenBank/DDBJ whole genome shotgun (WGS) entry which is preliminary data.</text>
</comment>
<dbReference type="OMA" id="NMREPKT"/>